<dbReference type="RefSeq" id="WP_273306286.1">
    <property type="nucleotide sequence ID" value="NZ_DYUD01000023.1"/>
</dbReference>
<dbReference type="Proteomes" id="UP000757103">
    <property type="component" value="Unassembled WGS sequence"/>
</dbReference>
<evidence type="ECO:0008006" key="4">
    <source>
        <dbReference type="Google" id="ProtNLM"/>
    </source>
</evidence>
<accession>A0A921MRK0</accession>
<reference evidence="2" key="1">
    <citation type="journal article" date="2021" name="PeerJ">
        <title>Extensive microbial diversity within the chicken gut microbiome revealed by metagenomics and culture.</title>
        <authorList>
            <person name="Gilroy R."/>
            <person name="Ravi A."/>
            <person name="Getino M."/>
            <person name="Pursley I."/>
            <person name="Horton D.L."/>
            <person name="Alikhan N.F."/>
            <person name="Baker D."/>
            <person name="Gharbi K."/>
            <person name="Hall N."/>
            <person name="Watson M."/>
            <person name="Adriaenssens E.M."/>
            <person name="Foster-Nyarko E."/>
            <person name="Jarju S."/>
            <person name="Secka A."/>
            <person name="Antonio M."/>
            <person name="Oren A."/>
            <person name="Chaudhuri R.R."/>
            <person name="La Ragione R."/>
            <person name="Hildebrand F."/>
            <person name="Pallen M.J."/>
        </authorList>
    </citation>
    <scope>NUCLEOTIDE SEQUENCE</scope>
    <source>
        <strain evidence="2">CHK121-7720</strain>
    </source>
</reference>
<reference evidence="2" key="2">
    <citation type="submission" date="2021-09" db="EMBL/GenBank/DDBJ databases">
        <authorList>
            <person name="Gilroy R."/>
        </authorList>
    </citation>
    <scope>NUCLEOTIDE SEQUENCE</scope>
    <source>
        <strain evidence="2">CHK121-7720</strain>
    </source>
</reference>
<feature type="signal peptide" evidence="1">
    <location>
        <begin position="1"/>
        <end position="23"/>
    </location>
</feature>
<comment type="caution">
    <text evidence="2">The sequence shown here is derived from an EMBL/GenBank/DDBJ whole genome shotgun (WGS) entry which is preliminary data.</text>
</comment>
<protein>
    <recommendedName>
        <fullName evidence="4">Outer membrane protein beta-barrel domain-containing protein</fullName>
    </recommendedName>
</protein>
<dbReference type="AlphaFoldDB" id="A0A921MRK0"/>
<feature type="chain" id="PRO_5037701508" description="Outer membrane protein beta-barrel domain-containing protein" evidence="1">
    <location>
        <begin position="24"/>
        <end position="204"/>
    </location>
</feature>
<proteinExistence type="predicted"/>
<gene>
    <name evidence="2" type="ORF">K8U91_07245</name>
</gene>
<evidence type="ECO:0000313" key="2">
    <source>
        <dbReference type="EMBL" id="HJG89249.1"/>
    </source>
</evidence>
<organism evidence="2 3">
    <name type="scientific">Barnesiella viscericola</name>
    <dbReference type="NCBI Taxonomy" id="397865"/>
    <lineage>
        <taxon>Bacteria</taxon>
        <taxon>Pseudomonadati</taxon>
        <taxon>Bacteroidota</taxon>
        <taxon>Bacteroidia</taxon>
        <taxon>Bacteroidales</taxon>
        <taxon>Barnesiellaceae</taxon>
        <taxon>Barnesiella</taxon>
    </lineage>
</organism>
<sequence>MNKYLYRIFLPVLLFVFVQNAVAQEPTTGFEEGNNQYVMRESNLSDIGTEKKIKPFTLGAEVGASIDMAGNDLSTFDVDLFGGYRSSSIKCLGLGVGLHNSFSSNRYYIPVYVLFRSNLLRNRSLFFVDFRAGYSSNQMCKGETQGGFFGAAGLGINLSVSKKFGSHLLLGYNFYQVSPFTDEKGAYQDINGNHLVSIRLGISF</sequence>
<name>A0A921MRK0_9BACT</name>
<evidence type="ECO:0000256" key="1">
    <source>
        <dbReference type="SAM" id="SignalP"/>
    </source>
</evidence>
<evidence type="ECO:0000313" key="3">
    <source>
        <dbReference type="Proteomes" id="UP000757103"/>
    </source>
</evidence>
<dbReference type="EMBL" id="DYUD01000023">
    <property type="protein sequence ID" value="HJG89249.1"/>
    <property type="molecule type" value="Genomic_DNA"/>
</dbReference>
<keyword evidence="1" id="KW-0732">Signal</keyword>